<organism evidence="2 3">
    <name type="scientific">Bursaphelenchus okinawaensis</name>
    <dbReference type="NCBI Taxonomy" id="465554"/>
    <lineage>
        <taxon>Eukaryota</taxon>
        <taxon>Metazoa</taxon>
        <taxon>Ecdysozoa</taxon>
        <taxon>Nematoda</taxon>
        <taxon>Chromadorea</taxon>
        <taxon>Rhabditida</taxon>
        <taxon>Tylenchina</taxon>
        <taxon>Tylenchomorpha</taxon>
        <taxon>Aphelenchoidea</taxon>
        <taxon>Aphelenchoididae</taxon>
        <taxon>Bursaphelenchus</taxon>
    </lineage>
</organism>
<dbReference type="Pfam" id="PF00106">
    <property type="entry name" value="adh_short"/>
    <property type="match status" value="1"/>
</dbReference>
<dbReference type="AlphaFoldDB" id="A0A811K0J1"/>
<dbReference type="PANTHER" id="PTHR44147:SF2">
    <property type="entry name" value="DEHYDROGENASE_REDUCTASE SDR FAMILY MEMBER 1"/>
    <property type="match status" value="1"/>
</dbReference>
<dbReference type="PRINTS" id="PR00081">
    <property type="entry name" value="GDHRDH"/>
</dbReference>
<evidence type="ECO:0000313" key="2">
    <source>
        <dbReference type="EMBL" id="CAD5209394.1"/>
    </source>
</evidence>
<dbReference type="SUPFAM" id="SSF51735">
    <property type="entry name" value="NAD(P)-binding Rossmann-fold domains"/>
    <property type="match status" value="1"/>
</dbReference>
<proteinExistence type="inferred from homology"/>
<accession>A0A811K0J1</accession>
<dbReference type="PRINTS" id="PR00080">
    <property type="entry name" value="SDRFAMILY"/>
</dbReference>
<dbReference type="EMBL" id="CAJFDH010000002">
    <property type="protein sequence ID" value="CAD5209394.1"/>
    <property type="molecule type" value="Genomic_DNA"/>
</dbReference>
<comment type="caution">
    <text evidence="2">The sequence shown here is derived from an EMBL/GenBank/DDBJ whole genome shotgun (WGS) entry which is preliminary data.</text>
</comment>
<protein>
    <recommendedName>
        <fullName evidence="4">Dehydrogenase</fullName>
    </recommendedName>
</protein>
<dbReference type="EMBL" id="CAJFCW020000002">
    <property type="protein sequence ID" value="CAG9089206.1"/>
    <property type="molecule type" value="Genomic_DNA"/>
</dbReference>
<dbReference type="PANTHER" id="PTHR44147">
    <property type="entry name" value="DEHYDROGENASE/REDUCTASE SDR FAMILY MEMBER 1"/>
    <property type="match status" value="1"/>
</dbReference>
<dbReference type="Proteomes" id="UP000783686">
    <property type="component" value="Unassembled WGS sequence"/>
</dbReference>
<dbReference type="InterPro" id="IPR002347">
    <property type="entry name" value="SDR_fam"/>
</dbReference>
<name>A0A811K0J1_9BILA</name>
<dbReference type="Proteomes" id="UP000614601">
    <property type="component" value="Unassembled WGS sequence"/>
</dbReference>
<reference evidence="2" key="1">
    <citation type="submission" date="2020-09" db="EMBL/GenBank/DDBJ databases">
        <authorList>
            <person name="Kikuchi T."/>
        </authorList>
    </citation>
    <scope>NUCLEOTIDE SEQUENCE</scope>
    <source>
        <strain evidence="2">SH1</strain>
    </source>
</reference>
<dbReference type="Gene3D" id="3.40.50.720">
    <property type="entry name" value="NAD(P)-binding Rossmann-like Domain"/>
    <property type="match status" value="1"/>
</dbReference>
<comment type="similarity">
    <text evidence="1">Belongs to the short-chain dehydrogenases/reductases (SDR) family.</text>
</comment>
<keyword evidence="3" id="KW-1185">Reference proteome</keyword>
<dbReference type="InterPro" id="IPR036291">
    <property type="entry name" value="NAD(P)-bd_dom_sf"/>
</dbReference>
<gene>
    <name evidence="2" type="ORF">BOKJ2_LOCUS2658</name>
</gene>
<evidence type="ECO:0000256" key="1">
    <source>
        <dbReference type="RuleBase" id="RU000363"/>
    </source>
</evidence>
<evidence type="ECO:0008006" key="4">
    <source>
        <dbReference type="Google" id="ProtNLM"/>
    </source>
</evidence>
<evidence type="ECO:0000313" key="3">
    <source>
        <dbReference type="Proteomes" id="UP000614601"/>
    </source>
</evidence>
<dbReference type="OrthoDB" id="1933717at2759"/>
<sequence length="324" mass="36131">MGNNSPKDRNYRPLEGKVALVTGASRGVGRGTAIELAAAGALVYVTCRPINYGQNRRVGGDIFDVAKEIKRRQGKCVVIYCDHNDPQQVSTLFERIDRETDGRLDILVNNAYSAVEFIMRNTLCKFYDYQMQPERAFDLSVTVGLRNAYICAVYAAKMMVKRRSGIIINMSSIGSLAHLFDVSYGVTKAGLDKMTSEMALDLVDDNVTVISLHPGPVKTETITDIVLSDNNDNQSQKDLFKIGESIYLTGRILVRLACDRNIISKTGKVLPNAILATEYKVKDVDDRPVPNIYPQDWIEFLDKQYEIRMGDKARTAKGVMTAKL</sequence>